<keyword evidence="2" id="KW-0378">Hydrolase</keyword>
<evidence type="ECO:0000313" key="5">
    <source>
        <dbReference type="EMBL" id="CAD7627983.1"/>
    </source>
</evidence>
<feature type="domain" description="Calcineurin-like phosphoesterase" evidence="4">
    <location>
        <begin position="108"/>
        <end position="293"/>
    </location>
</feature>
<dbReference type="Proteomes" id="UP000759131">
    <property type="component" value="Unassembled WGS sequence"/>
</dbReference>
<evidence type="ECO:0000256" key="1">
    <source>
        <dbReference type="ARBA" id="ARBA00008234"/>
    </source>
</evidence>
<dbReference type="SUPFAM" id="SSF56300">
    <property type="entry name" value="Metallo-dependent phosphatases"/>
    <property type="match status" value="1"/>
</dbReference>
<reference evidence="5" key="1">
    <citation type="submission" date="2020-11" db="EMBL/GenBank/DDBJ databases">
        <authorList>
            <person name="Tran Van P."/>
        </authorList>
    </citation>
    <scope>NUCLEOTIDE SEQUENCE</scope>
</reference>
<keyword evidence="6" id="KW-1185">Reference proteome</keyword>
<dbReference type="PANTHER" id="PTHR10340:SF57">
    <property type="entry name" value="METALLOPHOS DOMAIN-CONTAINING PROTEIN"/>
    <property type="match status" value="1"/>
</dbReference>
<dbReference type="EMBL" id="OC859816">
    <property type="protein sequence ID" value="CAD7627983.1"/>
    <property type="molecule type" value="Genomic_DNA"/>
</dbReference>
<keyword evidence="3" id="KW-0325">Glycoprotein</keyword>
<evidence type="ECO:0000256" key="3">
    <source>
        <dbReference type="ARBA" id="ARBA00023180"/>
    </source>
</evidence>
<dbReference type="EMBL" id="CAJPIZ010005241">
    <property type="protein sequence ID" value="CAG2108413.1"/>
    <property type="molecule type" value="Genomic_DNA"/>
</dbReference>
<organism evidence="5">
    <name type="scientific">Medioppia subpectinata</name>
    <dbReference type="NCBI Taxonomy" id="1979941"/>
    <lineage>
        <taxon>Eukaryota</taxon>
        <taxon>Metazoa</taxon>
        <taxon>Ecdysozoa</taxon>
        <taxon>Arthropoda</taxon>
        <taxon>Chelicerata</taxon>
        <taxon>Arachnida</taxon>
        <taxon>Acari</taxon>
        <taxon>Acariformes</taxon>
        <taxon>Sarcoptiformes</taxon>
        <taxon>Oribatida</taxon>
        <taxon>Brachypylina</taxon>
        <taxon>Oppioidea</taxon>
        <taxon>Oppiidae</taxon>
        <taxon>Medioppia</taxon>
    </lineage>
</organism>
<dbReference type="InterPro" id="IPR029052">
    <property type="entry name" value="Metallo-depent_PP-like"/>
</dbReference>
<dbReference type="Gene3D" id="3.60.21.10">
    <property type="match status" value="1"/>
</dbReference>
<comment type="similarity">
    <text evidence="1">Belongs to the acid sphingomyelinase family.</text>
</comment>
<dbReference type="GO" id="GO:0016787">
    <property type="term" value="F:hydrolase activity"/>
    <property type="evidence" value="ECO:0007669"/>
    <property type="project" value="UniProtKB-KW"/>
</dbReference>
<accession>A0A7R9Q1D0</accession>
<gene>
    <name evidence="5" type="ORF">OSB1V03_LOCUS8407</name>
</gene>
<dbReference type="Pfam" id="PF00149">
    <property type="entry name" value="Metallophos"/>
    <property type="match status" value="1"/>
</dbReference>
<dbReference type="InterPro" id="IPR041805">
    <property type="entry name" value="ASMase/PPN1_MPP"/>
</dbReference>
<dbReference type="CDD" id="cd00842">
    <property type="entry name" value="MPP_ASMase"/>
    <property type="match status" value="1"/>
</dbReference>
<evidence type="ECO:0000313" key="6">
    <source>
        <dbReference type="Proteomes" id="UP000759131"/>
    </source>
</evidence>
<name>A0A7R9Q1D0_9ACAR</name>
<dbReference type="PANTHER" id="PTHR10340">
    <property type="entry name" value="SPHINGOMYELIN PHOSPHODIESTERASE"/>
    <property type="match status" value="1"/>
</dbReference>
<proteinExistence type="inferred from homology"/>
<dbReference type="InterPro" id="IPR004843">
    <property type="entry name" value="Calcineurin-like_PHP"/>
</dbReference>
<dbReference type="AlphaFoldDB" id="A0A7R9Q1D0"/>
<dbReference type="OrthoDB" id="282973at2759"/>
<sequence length="414" mass="47830">MTRILLLAVREGASTAITCLSCHSLSTLILNGMISKETMALAFHEVCLILQLSTPRVCVGLIEQMKETVHFIRQNSKLKATEVCGVLLGTQCFIGRSEHLFWRLDIPENSKNVDIWYWTGDIVAHDIWQYNRHRNIAHSHIITNLLQHYRNGSQIVPAIGNHETFSSAFYTKLTFNFMALRSWSQWLPEDALQLVRYYTLVINRGFRVIVLNTNYCARLNIWTYYDSVDPADQLKWLIKELVIAEQEGDYVHIVGHVPVDNRECTQAWVYNYLAIVERFSHTITAQFFGHTHADEFRVLYSNHNYSKPIGFEILSPSVTTFQTFNPSYRIITVTQNDIVITNSMSRYDDFESQCLVNGIASMNGNHLVQYTDIRSAEIVELCVMKDTNSCFLGQYSSHKEIVDIEYRTRIPYKN</sequence>
<evidence type="ECO:0000256" key="2">
    <source>
        <dbReference type="ARBA" id="ARBA00022801"/>
    </source>
</evidence>
<protein>
    <recommendedName>
        <fullName evidence="4">Calcineurin-like phosphoesterase domain-containing protein</fullName>
    </recommendedName>
</protein>
<evidence type="ECO:0000259" key="4">
    <source>
        <dbReference type="Pfam" id="PF00149"/>
    </source>
</evidence>